<dbReference type="Pfam" id="PF00587">
    <property type="entry name" value="tRNA-synt_2b"/>
    <property type="match status" value="1"/>
</dbReference>
<dbReference type="Proteomes" id="UP000695000">
    <property type="component" value="Unplaced"/>
</dbReference>
<dbReference type="SUPFAM" id="SSF46589">
    <property type="entry name" value="tRNA-binding arm"/>
    <property type="match status" value="1"/>
</dbReference>
<organism evidence="4 5">
    <name type="scientific">Nicrophorus vespilloides</name>
    <name type="common">Boreal carrion beetle</name>
    <dbReference type="NCBI Taxonomy" id="110193"/>
    <lineage>
        <taxon>Eukaryota</taxon>
        <taxon>Metazoa</taxon>
        <taxon>Ecdysozoa</taxon>
        <taxon>Arthropoda</taxon>
        <taxon>Hexapoda</taxon>
        <taxon>Insecta</taxon>
        <taxon>Pterygota</taxon>
        <taxon>Neoptera</taxon>
        <taxon>Endopterygota</taxon>
        <taxon>Coleoptera</taxon>
        <taxon>Polyphaga</taxon>
        <taxon>Staphyliniformia</taxon>
        <taxon>Silphidae</taxon>
        <taxon>Nicrophorinae</taxon>
        <taxon>Nicrophorus</taxon>
    </lineage>
</organism>
<protein>
    <submittedName>
        <fullName evidence="5">Serine--tRNA synthetase-like protein Slimp</fullName>
    </submittedName>
</protein>
<dbReference type="Gene3D" id="3.30.930.10">
    <property type="entry name" value="Bira Bifunctional Protein, Domain 2"/>
    <property type="match status" value="1"/>
</dbReference>
<sequence>MFAKKIISNTFIARFTHNFSSALYITGDKAHNNFAVLTPHIDLDERYNDYEGLQLNIKARGLYIDLDSLERRWSFYLNLLDRKNLLSYTKSEISKEIGKLMEDQEKNKEELEKLKVHARILKDEYSTMKEFLYGVEESAALKALELPNVLHEKTPIGEENVIATFFEKPDHESKSHIEIGTEKKLIEHTNNSFVFLMNEAATFEYAIVNYAQSKLLDSSFTQFSNADFSKSVIVEGCGSNYADIFSTITLNDGNHFSLNRLHLTGGASHYAFMAYFTKYSMMPSQLPLKLFSAGRKYEPLTKDEPSLFNLVQQSAIELFSATKCCNVEMDKTFDEVVEKVIDIYKPLGNHFRLVLLPANKIDNYESLRLSIQMFSNSLKTYVEVGNVSICDTYLSKRLLFTYSENKERKFPKVITGNLINVQKLLACHIENNPDGELMCDLLKQYAPM</sequence>
<keyword evidence="2" id="KW-0175">Coiled coil</keyword>
<dbReference type="SUPFAM" id="SSF55681">
    <property type="entry name" value="Class II aaRS and biotin synthetases"/>
    <property type="match status" value="1"/>
</dbReference>
<name>A0ABM1M221_NICVS</name>
<feature type="domain" description="Aminoacyl-tRNA synthetase class II (G/ P/ S/T)" evidence="3">
    <location>
        <begin position="272"/>
        <end position="432"/>
    </location>
</feature>
<dbReference type="RefSeq" id="XP_017768621.1">
    <property type="nucleotide sequence ID" value="XM_017913132.1"/>
</dbReference>
<dbReference type="InterPro" id="IPR002314">
    <property type="entry name" value="aa-tRNA-synt_IIb"/>
</dbReference>
<feature type="coiled-coil region" evidence="2">
    <location>
        <begin position="94"/>
        <end position="124"/>
    </location>
</feature>
<evidence type="ECO:0000259" key="3">
    <source>
        <dbReference type="Pfam" id="PF00587"/>
    </source>
</evidence>
<accession>A0ABM1M221</accession>
<evidence type="ECO:0000256" key="2">
    <source>
        <dbReference type="SAM" id="Coils"/>
    </source>
</evidence>
<gene>
    <name evidence="5" type="primary">LOC108556847</name>
</gene>
<reference evidence="5" key="1">
    <citation type="submission" date="2025-08" db="UniProtKB">
        <authorList>
            <consortium name="RefSeq"/>
        </authorList>
    </citation>
    <scope>IDENTIFICATION</scope>
    <source>
        <tissue evidence="5">Whole Larva</tissue>
    </source>
</reference>
<evidence type="ECO:0000256" key="1">
    <source>
        <dbReference type="ARBA" id="ARBA00010728"/>
    </source>
</evidence>
<dbReference type="GeneID" id="108556847"/>
<keyword evidence="4" id="KW-1185">Reference proteome</keyword>
<dbReference type="InterPro" id="IPR002317">
    <property type="entry name" value="Ser-tRNA-ligase_type_1"/>
</dbReference>
<evidence type="ECO:0000313" key="4">
    <source>
        <dbReference type="Proteomes" id="UP000695000"/>
    </source>
</evidence>
<dbReference type="InterPro" id="IPR010978">
    <property type="entry name" value="tRNA-bd_arm"/>
</dbReference>
<dbReference type="InterPro" id="IPR045864">
    <property type="entry name" value="aa-tRNA-synth_II/BPL/LPL"/>
</dbReference>
<evidence type="ECO:0000313" key="5">
    <source>
        <dbReference type="RefSeq" id="XP_017768621.1"/>
    </source>
</evidence>
<proteinExistence type="inferred from homology"/>
<comment type="similarity">
    <text evidence="1">Belongs to the class-II aminoacyl-tRNA synthetase family. Type-1 seryl-tRNA synthetase subfamily.</text>
</comment>
<dbReference type="PANTHER" id="PTHR11778">
    <property type="entry name" value="SERYL-TRNA SYNTHETASE"/>
    <property type="match status" value="1"/>
</dbReference>